<feature type="compositionally biased region" description="Polar residues" evidence="1">
    <location>
        <begin position="39"/>
        <end position="50"/>
    </location>
</feature>
<feature type="region of interest" description="Disordered" evidence="1">
    <location>
        <begin position="22"/>
        <end position="75"/>
    </location>
</feature>
<evidence type="ECO:0000313" key="2">
    <source>
        <dbReference type="EMBL" id="KAK9788848.1"/>
    </source>
</evidence>
<accession>A0AAW1NPC7</accession>
<feature type="region of interest" description="Disordered" evidence="1">
    <location>
        <begin position="179"/>
        <end position="238"/>
    </location>
</feature>
<name>A0AAW1NPC7_9CHLO</name>
<evidence type="ECO:0000256" key="1">
    <source>
        <dbReference type="SAM" id="MobiDB-lite"/>
    </source>
</evidence>
<reference evidence="2 3" key="1">
    <citation type="journal article" date="2024" name="Nat. Commun.">
        <title>Phylogenomics reveals the evolutionary origins of lichenization in chlorophyte algae.</title>
        <authorList>
            <person name="Puginier C."/>
            <person name="Libourel C."/>
            <person name="Otte J."/>
            <person name="Skaloud P."/>
            <person name="Haon M."/>
            <person name="Grisel S."/>
            <person name="Petersen M."/>
            <person name="Berrin J.G."/>
            <person name="Delaux P.M."/>
            <person name="Dal Grande F."/>
            <person name="Keller J."/>
        </authorList>
    </citation>
    <scope>NUCLEOTIDE SEQUENCE [LARGE SCALE GENOMIC DNA]</scope>
    <source>
        <strain evidence="2 3">SAG 2036</strain>
    </source>
</reference>
<proteinExistence type="predicted"/>
<dbReference type="PANTHER" id="PTHR21580:SF28">
    <property type="entry name" value="BOREALIN N-TERMINAL DOMAIN-CONTAINING PROTEIN-RELATED"/>
    <property type="match status" value="1"/>
</dbReference>
<dbReference type="InterPro" id="IPR010736">
    <property type="entry name" value="SHIPPO-rpt"/>
</dbReference>
<comment type="caution">
    <text evidence="2">The sequence shown here is derived from an EMBL/GenBank/DDBJ whole genome shotgun (WGS) entry which is preliminary data.</text>
</comment>
<sequence>MPQRKVGKAAVLPQAPSWTLGNRLNCSHIDSGPGPGTYQPRQSFSSQQVHSPAATLAASRPFQSGAFGEPAPGSYNPSVKLTKQAAASWTLRHRSSPAFTLGSHISSPRRLSTGQETPGPSAYSVKADAVLRGTRASSFGRAGASAASTAVATPGPGTYNPDAALARLRSRSKAVSIGSRLPAGGEHSATPGPGSYLVTRGSSTPAVTMKFRHDRGLRNPDLPGPGATDLPTARSGPAYTIAERLASSNRDNFPGPGQYDHE</sequence>
<dbReference type="EMBL" id="JALJOQ010000219">
    <property type="protein sequence ID" value="KAK9788848.1"/>
    <property type="molecule type" value="Genomic_DNA"/>
</dbReference>
<feature type="compositionally biased region" description="Polar residues" evidence="1">
    <location>
        <begin position="103"/>
        <end position="118"/>
    </location>
</feature>
<organism evidence="2 3">
    <name type="scientific">Symbiochloris irregularis</name>
    <dbReference type="NCBI Taxonomy" id="706552"/>
    <lineage>
        <taxon>Eukaryota</taxon>
        <taxon>Viridiplantae</taxon>
        <taxon>Chlorophyta</taxon>
        <taxon>core chlorophytes</taxon>
        <taxon>Trebouxiophyceae</taxon>
        <taxon>Trebouxiales</taxon>
        <taxon>Trebouxiaceae</taxon>
        <taxon>Symbiochloris</taxon>
    </lineage>
</organism>
<protein>
    <submittedName>
        <fullName evidence="2">Uncharacterized protein</fullName>
    </submittedName>
</protein>
<evidence type="ECO:0000313" key="3">
    <source>
        <dbReference type="Proteomes" id="UP001465755"/>
    </source>
</evidence>
<dbReference type="PANTHER" id="PTHR21580">
    <property type="entry name" value="SHIPPO-1-RELATED"/>
    <property type="match status" value="1"/>
</dbReference>
<dbReference type="InterPro" id="IPR051291">
    <property type="entry name" value="CIMAP"/>
</dbReference>
<feature type="region of interest" description="Disordered" evidence="1">
    <location>
        <begin position="243"/>
        <end position="262"/>
    </location>
</feature>
<keyword evidence="3" id="KW-1185">Reference proteome</keyword>
<dbReference type="Proteomes" id="UP001465755">
    <property type="component" value="Unassembled WGS sequence"/>
</dbReference>
<dbReference type="Pfam" id="PF07004">
    <property type="entry name" value="SHIPPO-rpt"/>
    <property type="match status" value="5"/>
</dbReference>
<feature type="region of interest" description="Disordered" evidence="1">
    <location>
        <begin position="99"/>
        <end position="122"/>
    </location>
</feature>
<dbReference type="AlphaFoldDB" id="A0AAW1NPC7"/>
<gene>
    <name evidence="2" type="ORF">WJX73_005661</name>
</gene>